<sequence>MGNFTINALSSQGSQRSLDKAGRVLENSELHCSALLTSCSRLLKLTAFGCARIFTDTASGASTTRPALDELLAVVLPGDTVCVWRLDRLGRNLPHLIELVTDLKSRGVGFASVTEQIDTTTAGGELIFHIFGALAAFERQLLRERTAAGLAAARERGKVGGRPAALTPAKKREATRMRNQGSTVGDIADVLGVSKRTLYRHFAAHAGRHAG</sequence>
<evidence type="ECO:0000313" key="6">
    <source>
        <dbReference type="Proteomes" id="UP000182054"/>
    </source>
</evidence>
<dbReference type="Pfam" id="PF02796">
    <property type="entry name" value="HTH_7"/>
    <property type="match status" value="1"/>
</dbReference>
<dbReference type="InterPro" id="IPR050639">
    <property type="entry name" value="SSR_resolvase"/>
</dbReference>
<protein>
    <submittedName>
        <fullName evidence="5">Site-specific DNA recombinase</fullName>
    </submittedName>
</protein>
<name>A0A1I0T2A5_9NOCA</name>
<dbReference type="Gene3D" id="3.40.50.1390">
    <property type="entry name" value="Resolvase, N-terminal catalytic domain"/>
    <property type="match status" value="1"/>
</dbReference>
<dbReference type="InterPro" id="IPR006120">
    <property type="entry name" value="Resolvase_HTH_dom"/>
</dbReference>
<dbReference type="SUPFAM" id="SSF46689">
    <property type="entry name" value="Homeodomain-like"/>
    <property type="match status" value="1"/>
</dbReference>
<dbReference type="EMBL" id="FOJN01000003">
    <property type="protein sequence ID" value="SFA45146.1"/>
    <property type="molecule type" value="Genomic_DNA"/>
</dbReference>
<evidence type="ECO:0000256" key="3">
    <source>
        <dbReference type="ARBA" id="ARBA00023172"/>
    </source>
</evidence>
<dbReference type="CDD" id="cd03768">
    <property type="entry name" value="SR_ResInv"/>
    <property type="match status" value="1"/>
</dbReference>
<dbReference type="PANTHER" id="PTHR30461:SF2">
    <property type="entry name" value="SERINE RECOMBINASE PINE-RELATED"/>
    <property type="match status" value="1"/>
</dbReference>
<dbReference type="GO" id="GO:0003677">
    <property type="term" value="F:DNA binding"/>
    <property type="evidence" value="ECO:0007669"/>
    <property type="project" value="UniProtKB-KW"/>
</dbReference>
<feature type="domain" description="Resolvase/invertase-type recombinase catalytic" evidence="4">
    <location>
        <begin position="19"/>
        <end position="157"/>
    </location>
</feature>
<accession>A0A1I0T2A5</accession>
<dbReference type="PROSITE" id="PS51736">
    <property type="entry name" value="RECOMBINASES_3"/>
    <property type="match status" value="1"/>
</dbReference>
<dbReference type="SMART" id="SM00857">
    <property type="entry name" value="Resolvase"/>
    <property type="match status" value="1"/>
</dbReference>
<dbReference type="InterPro" id="IPR036162">
    <property type="entry name" value="Resolvase-like_N_sf"/>
</dbReference>
<dbReference type="Pfam" id="PF00239">
    <property type="entry name" value="Resolvase"/>
    <property type="match status" value="1"/>
</dbReference>
<dbReference type="AlphaFoldDB" id="A0A1I0T2A5"/>
<dbReference type="CDD" id="cd00569">
    <property type="entry name" value="HTH_Hin_like"/>
    <property type="match status" value="1"/>
</dbReference>
<organism evidence="5 6">
    <name type="scientific">Rhodococcoides kroppenstedtii</name>
    <dbReference type="NCBI Taxonomy" id="293050"/>
    <lineage>
        <taxon>Bacteria</taxon>
        <taxon>Bacillati</taxon>
        <taxon>Actinomycetota</taxon>
        <taxon>Actinomycetes</taxon>
        <taxon>Mycobacteriales</taxon>
        <taxon>Nocardiaceae</taxon>
        <taxon>Rhodococcoides</taxon>
    </lineage>
</organism>
<evidence type="ECO:0000259" key="4">
    <source>
        <dbReference type="PROSITE" id="PS51736"/>
    </source>
</evidence>
<keyword evidence="2" id="KW-0238">DNA-binding</keyword>
<evidence type="ECO:0000256" key="2">
    <source>
        <dbReference type="ARBA" id="ARBA00023125"/>
    </source>
</evidence>
<gene>
    <name evidence="5" type="ORF">SAMN05444374_103229</name>
</gene>
<evidence type="ECO:0000313" key="5">
    <source>
        <dbReference type="EMBL" id="SFA45146.1"/>
    </source>
</evidence>
<dbReference type="PANTHER" id="PTHR30461">
    <property type="entry name" value="DNA-INVERTASE FROM LAMBDOID PROPHAGE"/>
    <property type="match status" value="1"/>
</dbReference>
<dbReference type="InterPro" id="IPR009057">
    <property type="entry name" value="Homeodomain-like_sf"/>
</dbReference>
<dbReference type="GO" id="GO:0000150">
    <property type="term" value="F:DNA strand exchange activity"/>
    <property type="evidence" value="ECO:0007669"/>
    <property type="project" value="InterPro"/>
</dbReference>
<reference evidence="5 6" key="1">
    <citation type="submission" date="2016-10" db="EMBL/GenBank/DDBJ databases">
        <authorList>
            <person name="de Groot N.N."/>
        </authorList>
    </citation>
    <scope>NUCLEOTIDE SEQUENCE [LARGE SCALE GENOMIC DNA]</scope>
    <source>
        <strain evidence="5 6">DSM 44908</strain>
    </source>
</reference>
<comment type="similarity">
    <text evidence="1">Belongs to the site-specific recombinase resolvase family.</text>
</comment>
<dbReference type="Gene3D" id="1.10.10.60">
    <property type="entry name" value="Homeodomain-like"/>
    <property type="match status" value="1"/>
</dbReference>
<keyword evidence="3" id="KW-0233">DNA recombination</keyword>
<dbReference type="InterPro" id="IPR006119">
    <property type="entry name" value="Resolv_N"/>
</dbReference>
<dbReference type="SUPFAM" id="SSF53041">
    <property type="entry name" value="Resolvase-like"/>
    <property type="match status" value="1"/>
</dbReference>
<evidence type="ECO:0000256" key="1">
    <source>
        <dbReference type="ARBA" id="ARBA00009913"/>
    </source>
</evidence>
<proteinExistence type="inferred from homology"/>
<dbReference type="Proteomes" id="UP000182054">
    <property type="component" value="Unassembled WGS sequence"/>
</dbReference>